<name>A0A9E6XWQ2_9ACTN</name>
<evidence type="ECO:0000256" key="1">
    <source>
        <dbReference type="ARBA" id="ARBA00022741"/>
    </source>
</evidence>
<dbReference type="GO" id="GO:0016887">
    <property type="term" value="F:ATP hydrolysis activity"/>
    <property type="evidence" value="ECO:0007669"/>
    <property type="project" value="InterPro"/>
</dbReference>
<proteinExistence type="predicted"/>
<dbReference type="GO" id="GO:0005524">
    <property type="term" value="F:ATP binding"/>
    <property type="evidence" value="ECO:0007669"/>
    <property type="project" value="UniProtKB-KW"/>
</dbReference>
<accession>A0A9E6XWQ2</accession>
<dbReference type="RefSeq" id="WP_259315585.1">
    <property type="nucleotide sequence ID" value="NZ_CP087164.1"/>
</dbReference>
<dbReference type="Pfam" id="PF00005">
    <property type="entry name" value="ABC_tran"/>
    <property type="match status" value="1"/>
</dbReference>
<dbReference type="PANTHER" id="PTHR43158:SF2">
    <property type="entry name" value="SKFA PEPTIDE EXPORT ATP-BINDING PROTEIN SKFE"/>
    <property type="match status" value="1"/>
</dbReference>
<dbReference type="EC" id="3.6.3.-" evidence="4"/>
<keyword evidence="1" id="KW-0547">Nucleotide-binding</keyword>
<keyword evidence="5" id="KW-1185">Reference proteome</keyword>
<evidence type="ECO:0000256" key="2">
    <source>
        <dbReference type="ARBA" id="ARBA00022840"/>
    </source>
</evidence>
<dbReference type="EMBL" id="CP087164">
    <property type="protein sequence ID" value="UGS35906.1"/>
    <property type="molecule type" value="Genomic_DNA"/>
</dbReference>
<dbReference type="SUPFAM" id="SSF52540">
    <property type="entry name" value="P-loop containing nucleoside triphosphate hydrolases"/>
    <property type="match status" value="1"/>
</dbReference>
<dbReference type="KEGG" id="sbae:DSM104329_02303"/>
<organism evidence="4 5">
    <name type="scientific">Capillimicrobium parvum</name>
    <dbReference type="NCBI Taxonomy" id="2884022"/>
    <lineage>
        <taxon>Bacteria</taxon>
        <taxon>Bacillati</taxon>
        <taxon>Actinomycetota</taxon>
        <taxon>Thermoleophilia</taxon>
        <taxon>Solirubrobacterales</taxon>
        <taxon>Capillimicrobiaceae</taxon>
        <taxon>Capillimicrobium</taxon>
    </lineage>
</organism>
<dbReference type="InterPro" id="IPR027417">
    <property type="entry name" value="P-loop_NTPase"/>
</dbReference>
<evidence type="ECO:0000313" key="5">
    <source>
        <dbReference type="Proteomes" id="UP001162834"/>
    </source>
</evidence>
<sequence>MTGSGSSPAIEFAGVTVEAWDARAGAMRELIADVDWHVERGEHWVVIGPNGAGKTTILNAARARVLPRRGTIEILGAAPGTPGLADPLLRVGVIEATPPRFAQRMSALEVVLTQPASSAAIRGRRVSADERARAAGLLARFGGHELEDRRYGDCSRGERQRIQLARALMRDPLLLLLDEPATGLDLPGREAFLQAMSRLAAERPSLTTVAVTHHVEEIPASSTHALLLRERSVVAAGPVDAVLTDDHLAECFGVRISISRCNGRWAASIHDAVWEPATGLTHPR</sequence>
<evidence type="ECO:0000259" key="3">
    <source>
        <dbReference type="PROSITE" id="PS50893"/>
    </source>
</evidence>
<protein>
    <submittedName>
        <fullName evidence="4">ABC transporter ATP-binding protein YlmA</fullName>
        <ecNumber evidence="4">3.6.3.-</ecNumber>
    </submittedName>
</protein>
<dbReference type="InterPro" id="IPR003593">
    <property type="entry name" value="AAA+_ATPase"/>
</dbReference>
<gene>
    <name evidence="4" type="primary">ylmA</name>
    <name evidence="4" type="ORF">DSM104329_02303</name>
</gene>
<dbReference type="Proteomes" id="UP001162834">
    <property type="component" value="Chromosome"/>
</dbReference>
<dbReference type="Gene3D" id="3.40.50.300">
    <property type="entry name" value="P-loop containing nucleotide triphosphate hydrolases"/>
    <property type="match status" value="1"/>
</dbReference>
<keyword evidence="4" id="KW-0378">Hydrolase</keyword>
<dbReference type="PROSITE" id="PS50893">
    <property type="entry name" value="ABC_TRANSPORTER_2"/>
    <property type="match status" value="1"/>
</dbReference>
<reference evidence="4" key="1">
    <citation type="journal article" date="2022" name="Int. J. Syst. Evol. Microbiol.">
        <title>Pseudomonas aegrilactucae sp. nov. and Pseudomonas morbosilactucae sp. nov., pathogens causing bacterial rot of lettuce in Japan.</title>
        <authorList>
            <person name="Sawada H."/>
            <person name="Fujikawa T."/>
            <person name="Satou M."/>
        </authorList>
    </citation>
    <scope>NUCLEOTIDE SEQUENCE</scope>
    <source>
        <strain evidence="4">0166_1</strain>
    </source>
</reference>
<dbReference type="AlphaFoldDB" id="A0A9E6XWQ2"/>
<feature type="domain" description="ABC transporter" evidence="3">
    <location>
        <begin position="10"/>
        <end position="255"/>
    </location>
</feature>
<dbReference type="SMART" id="SM00382">
    <property type="entry name" value="AAA"/>
    <property type="match status" value="1"/>
</dbReference>
<dbReference type="PANTHER" id="PTHR43158">
    <property type="entry name" value="SKFA PEPTIDE EXPORT ATP-BINDING PROTEIN SKFE"/>
    <property type="match status" value="1"/>
</dbReference>
<keyword evidence="2 4" id="KW-0067">ATP-binding</keyword>
<evidence type="ECO:0000313" key="4">
    <source>
        <dbReference type="EMBL" id="UGS35906.1"/>
    </source>
</evidence>
<dbReference type="InterPro" id="IPR003439">
    <property type="entry name" value="ABC_transporter-like_ATP-bd"/>
</dbReference>